<reference evidence="1 2" key="1">
    <citation type="submission" date="2015-02" db="EMBL/GenBank/DDBJ databases">
        <title>Genome Sequencing of Rickettsiales.</title>
        <authorList>
            <person name="Daugherty S.C."/>
            <person name="Su Q."/>
            <person name="Abolude K."/>
            <person name="Beier-Sexton M."/>
            <person name="Carlyon J.A."/>
            <person name="Carter R."/>
            <person name="Day N.P."/>
            <person name="Dumler S.J."/>
            <person name="Dyachenko V."/>
            <person name="Godinez A."/>
            <person name="Kurtti T.J."/>
            <person name="Lichay M."/>
            <person name="Mullins K.E."/>
            <person name="Ott S."/>
            <person name="Pappas-Brown V."/>
            <person name="Paris D.H."/>
            <person name="Patel P."/>
            <person name="Richards A.L."/>
            <person name="Sadzewicz L."/>
            <person name="Sears K."/>
            <person name="Seidman D."/>
            <person name="Sengamalay N."/>
            <person name="Stenos J."/>
            <person name="Tallon L.J."/>
            <person name="Vincent G."/>
            <person name="Fraser C.M."/>
            <person name="Munderloh U."/>
            <person name="Dunning-Hotopp J.C."/>
        </authorList>
    </citation>
    <scope>NUCLEOTIDE SEQUENCE [LARGE SCALE GENOMIC DNA]</scope>
    <source>
        <strain evidence="1 2">RML An4</strain>
    </source>
</reference>
<sequence length="181" mass="20711">MYVQTLGLKHSHTKNLESYIKIISPEFIKNNETREFILQRGDFEEITLEVKQKIQKKVLNKIYTNAAKGKWSTGKFRFLGIWGAASYLCDKYLAKQLRDLSSAKNIETAKMLCFEAVCLGAINHPNKDFICAVEFTKAYPELTQKITTEHPEYFIDGSILRACINDEAILNKLLQPLNSNS</sequence>
<evidence type="ECO:0000313" key="2">
    <source>
        <dbReference type="Proteomes" id="UP000033661"/>
    </source>
</evidence>
<organism evidence="1 2">
    <name type="scientific">Rickettsia bellii str. RML An4</name>
    <dbReference type="NCBI Taxonomy" id="1359193"/>
    <lineage>
        <taxon>Bacteria</taxon>
        <taxon>Pseudomonadati</taxon>
        <taxon>Pseudomonadota</taxon>
        <taxon>Alphaproteobacteria</taxon>
        <taxon>Rickettsiales</taxon>
        <taxon>Rickettsiaceae</taxon>
        <taxon>Rickettsieae</taxon>
        <taxon>Rickettsia</taxon>
        <taxon>belli group</taxon>
    </lineage>
</organism>
<dbReference type="AlphaFoldDB" id="A0A0F3QC06"/>
<accession>A0A0F3QC06</accession>
<dbReference type="EMBL" id="LAOI01000001">
    <property type="protein sequence ID" value="KJV89686.1"/>
    <property type="molecule type" value="Genomic_DNA"/>
</dbReference>
<name>A0A0F3QC06_RICBE</name>
<protein>
    <submittedName>
        <fullName evidence="1">Tetratricopeptide repeat-containing domain protein</fullName>
    </submittedName>
</protein>
<gene>
    <name evidence="1" type="ORF">RBEAN4_0667</name>
</gene>
<proteinExistence type="predicted"/>
<evidence type="ECO:0000313" key="1">
    <source>
        <dbReference type="EMBL" id="KJV89686.1"/>
    </source>
</evidence>
<dbReference type="Proteomes" id="UP000033661">
    <property type="component" value="Unassembled WGS sequence"/>
</dbReference>
<comment type="caution">
    <text evidence="1">The sequence shown here is derived from an EMBL/GenBank/DDBJ whole genome shotgun (WGS) entry which is preliminary data.</text>
</comment>
<keyword evidence="2" id="KW-1185">Reference proteome</keyword>
<dbReference type="PATRIC" id="fig|1359193.3.peg.650"/>
<dbReference type="RefSeq" id="WP_231289205.1">
    <property type="nucleotide sequence ID" value="NZ_LAOI01000001.1"/>
</dbReference>